<accession>X0UUD2</accession>
<comment type="caution">
    <text evidence="1">The sequence shown here is derived from an EMBL/GenBank/DDBJ whole genome shotgun (WGS) entry which is preliminary data.</text>
</comment>
<name>X0UUD2_9ZZZZ</name>
<proteinExistence type="predicted"/>
<organism evidence="1">
    <name type="scientific">marine sediment metagenome</name>
    <dbReference type="NCBI Taxonomy" id="412755"/>
    <lineage>
        <taxon>unclassified sequences</taxon>
        <taxon>metagenomes</taxon>
        <taxon>ecological metagenomes</taxon>
    </lineage>
</organism>
<feature type="non-terminal residue" evidence="1">
    <location>
        <position position="38"/>
    </location>
</feature>
<dbReference type="EMBL" id="BARS01016905">
    <property type="protein sequence ID" value="GAF92050.1"/>
    <property type="molecule type" value="Genomic_DNA"/>
</dbReference>
<sequence>MVVALKRQDPLSSLRCKIGKRLSPFEAPRHWTGELDFS</sequence>
<protein>
    <submittedName>
        <fullName evidence="1">Uncharacterized protein</fullName>
    </submittedName>
</protein>
<reference evidence="1" key="1">
    <citation type="journal article" date="2014" name="Front. Microbiol.">
        <title>High frequency of phylogenetically diverse reductive dehalogenase-homologous genes in deep subseafloor sedimentary metagenomes.</title>
        <authorList>
            <person name="Kawai M."/>
            <person name="Futagami T."/>
            <person name="Toyoda A."/>
            <person name="Takaki Y."/>
            <person name="Nishi S."/>
            <person name="Hori S."/>
            <person name="Arai W."/>
            <person name="Tsubouchi T."/>
            <person name="Morono Y."/>
            <person name="Uchiyama I."/>
            <person name="Ito T."/>
            <person name="Fujiyama A."/>
            <person name="Inagaki F."/>
            <person name="Takami H."/>
        </authorList>
    </citation>
    <scope>NUCLEOTIDE SEQUENCE</scope>
    <source>
        <strain evidence="1">Expedition CK06-06</strain>
    </source>
</reference>
<gene>
    <name evidence="1" type="ORF">S01H1_27725</name>
</gene>
<evidence type="ECO:0000313" key="1">
    <source>
        <dbReference type="EMBL" id="GAF92050.1"/>
    </source>
</evidence>
<dbReference type="AlphaFoldDB" id="X0UUD2"/>